<comment type="caution">
    <text evidence="3">The sequence shown here is derived from an EMBL/GenBank/DDBJ whole genome shotgun (WGS) entry which is preliminary data.</text>
</comment>
<dbReference type="Proteomes" id="UP000326994">
    <property type="component" value="Unassembled WGS sequence"/>
</dbReference>
<keyword evidence="4" id="KW-1185">Reference proteome</keyword>
<evidence type="ECO:0000256" key="2">
    <source>
        <dbReference type="SAM" id="SignalP"/>
    </source>
</evidence>
<keyword evidence="2" id="KW-0732">Signal</keyword>
<feature type="chain" id="PRO_5023862166" evidence="2">
    <location>
        <begin position="29"/>
        <end position="183"/>
    </location>
</feature>
<dbReference type="PROSITE" id="PS51257">
    <property type="entry name" value="PROKAR_LIPOPROTEIN"/>
    <property type="match status" value="1"/>
</dbReference>
<proteinExistence type="predicted"/>
<dbReference type="AlphaFoldDB" id="A0A5J4FVJ3"/>
<dbReference type="OrthoDB" id="881763at2"/>
<dbReference type="EMBL" id="BKCF01000001">
    <property type="protein sequence ID" value="GEQ85268.1"/>
    <property type="molecule type" value="Genomic_DNA"/>
</dbReference>
<reference evidence="3 4" key="1">
    <citation type="submission" date="2019-08" db="EMBL/GenBank/DDBJ databases">
        <title>Ulvibacter marinistellae sp. nov., isolated from a starfish, Patiria pectinifera.</title>
        <authorList>
            <person name="Kawano K."/>
            <person name="Ushijima N."/>
            <person name="Kihara M."/>
            <person name="Itoh H."/>
        </authorList>
    </citation>
    <scope>NUCLEOTIDE SEQUENCE [LARGE SCALE GENOMIC DNA]</scope>
    <source>
        <strain evidence="3 4">KK4</strain>
    </source>
</reference>
<feature type="region of interest" description="Disordered" evidence="1">
    <location>
        <begin position="32"/>
        <end position="53"/>
    </location>
</feature>
<protein>
    <submittedName>
        <fullName evidence="3">Uncharacterized protein</fullName>
    </submittedName>
</protein>
<organism evidence="3 4">
    <name type="scientific">Patiriisocius marinistellae</name>
    <dbReference type="NCBI Taxonomy" id="2494560"/>
    <lineage>
        <taxon>Bacteria</taxon>
        <taxon>Pseudomonadati</taxon>
        <taxon>Bacteroidota</taxon>
        <taxon>Flavobacteriia</taxon>
        <taxon>Flavobacteriales</taxon>
        <taxon>Flavobacteriaceae</taxon>
        <taxon>Patiriisocius</taxon>
    </lineage>
</organism>
<feature type="signal peptide" evidence="2">
    <location>
        <begin position="1"/>
        <end position="28"/>
    </location>
</feature>
<evidence type="ECO:0000313" key="3">
    <source>
        <dbReference type="EMBL" id="GEQ85268.1"/>
    </source>
</evidence>
<sequence length="183" mass="19619">MNISIKKFVKIIMISMSLCLLVTSCSKSDEGVAAEEPMNQDGNGDANGGNGDGGNPIDLSGNFSVLINNNAFVPTEIIAVKSANEESMSIEVRDDTNFIRLIIQEDLSVGTHVFGETVVTSVVIDGFPEFSNINPTGTLTITAHDLTNNILVGTFSFTVESVYHNSTITLTDGEFNFVYIQGT</sequence>
<name>A0A5J4FVJ3_9FLAO</name>
<dbReference type="RefSeq" id="WP_151893196.1">
    <property type="nucleotide sequence ID" value="NZ_BKCF01000001.1"/>
</dbReference>
<evidence type="ECO:0000313" key="4">
    <source>
        <dbReference type="Proteomes" id="UP000326994"/>
    </source>
</evidence>
<accession>A0A5J4FVJ3</accession>
<gene>
    <name evidence="3" type="ORF">ULMS_07760</name>
</gene>
<evidence type="ECO:0000256" key="1">
    <source>
        <dbReference type="SAM" id="MobiDB-lite"/>
    </source>
</evidence>